<dbReference type="Gene3D" id="3.10.180.10">
    <property type="entry name" value="2,3-Dihydroxybiphenyl 1,2-Dioxygenase, domain 1"/>
    <property type="match status" value="1"/>
</dbReference>
<dbReference type="EMBL" id="WHUG01000005">
    <property type="protein sequence ID" value="MQA39275.1"/>
    <property type="molecule type" value="Genomic_DNA"/>
</dbReference>
<dbReference type="AlphaFoldDB" id="A0A6A7N2P3"/>
<dbReference type="PANTHER" id="PTHR35006:SF1">
    <property type="entry name" value="BLL2941 PROTEIN"/>
    <property type="match status" value="1"/>
</dbReference>
<dbReference type="Pfam" id="PF00903">
    <property type="entry name" value="Glyoxalase"/>
    <property type="match status" value="1"/>
</dbReference>
<evidence type="ECO:0000259" key="1">
    <source>
        <dbReference type="PROSITE" id="PS51819"/>
    </source>
</evidence>
<dbReference type="RefSeq" id="WP_152838587.1">
    <property type="nucleotide sequence ID" value="NZ_WHUG01000005.1"/>
</dbReference>
<dbReference type="Proteomes" id="UP000440498">
    <property type="component" value="Unassembled WGS sequence"/>
</dbReference>
<feature type="domain" description="VOC" evidence="1">
    <location>
        <begin position="1"/>
        <end position="127"/>
    </location>
</feature>
<gene>
    <name evidence="2" type="ORF">GEV02_14060</name>
</gene>
<evidence type="ECO:0000313" key="2">
    <source>
        <dbReference type="EMBL" id="MQA39275.1"/>
    </source>
</evidence>
<proteinExistence type="predicted"/>
<reference evidence="2 3" key="1">
    <citation type="submission" date="2019-10" db="EMBL/GenBank/DDBJ databases">
        <title>Two novel species isolated from a subtropical stream in China.</title>
        <authorList>
            <person name="Lu H."/>
        </authorList>
    </citation>
    <scope>NUCLEOTIDE SEQUENCE [LARGE SCALE GENOMIC DNA]</scope>
    <source>
        <strain evidence="2 3">FT29W</strain>
    </source>
</reference>
<dbReference type="InterPro" id="IPR004360">
    <property type="entry name" value="Glyas_Fos-R_dOase_dom"/>
</dbReference>
<keyword evidence="3" id="KW-1185">Reference proteome</keyword>
<organism evidence="2 3">
    <name type="scientific">Rugamonas aquatica</name>
    <dbReference type="NCBI Taxonomy" id="2743357"/>
    <lineage>
        <taxon>Bacteria</taxon>
        <taxon>Pseudomonadati</taxon>
        <taxon>Pseudomonadota</taxon>
        <taxon>Betaproteobacteria</taxon>
        <taxon>Burkholderiales</taxon>
        <taxon>Oxalobacteraceae</taxon>
        <taxon>Telluria group</taxon>
        <taxon>Rugamonas</taxon>
    </lineage>
</organism>
<protein>
    <submittedName>
        <fullName evidence="2">VOC family protein</fullName>
    </submittedName>
</protein>
<dbReference type="SUPFAM" id="SSF54593">
    <property type="entry name" value="Glyoxalase/Bleomycin resistance protein/Dihydroxybiphenyl dioxygenase"/>
    <property type="match status" value="1"/>
</dbReference>
<dbReference type="PROSITE" id="PS51819">
    <property type="entry name" value="VOC"/>
    <property type="match status" value="1"/>
</dbReference>
<dbReference type="InterPro" id="IPR029068">
    <property type="entry name" value="Glyas_Bleomycin-R_OHBP_Dase"/>
</dbReference>
<name>A0A6A7N2P3_9BURK</name>
<evidence type="ECO:0000313" key="3">
    <source>
        <dbReference type="Proteomes" id="UP000440498"/>
    </source>
</evidence>
<dbReference type="InterPro" id="IPR037523">
    <property type="entry name" value="VOC_core"/>
</dbReference>
<dbReference type="PANTHER" id="PTHR35006">
    <property type="entry name" value="GLYOXALASE FAMILY PROTEIN (AFU_ORTHOLOGUE AFUA_5G14830)"/>
    <property type="match status" value="1"/>
</dbReference>
<comment type="caution">
    <text evidence="2">The sequence shown here is derived from an EMBL/GenBank/DDBJ whole genome shotgun (WGS) entry which is preliminary data.</text>
</comment>
<sequence>MLSHIYIGTNDFEPAFAFYNAVMTELGTRLRFNDASKPWAGWQPAEGARPLFIIGKPYDGQPAASGNGQMTAFMAPTREAVDRAHAAALANGGRCEGAPALRPHYHANYYGAYLRDPEGNKICVVCHDAV</sequence>
<accession>A0A6A7N2P3</accession>
<dbReference type="CDD" id="cd07262">
    <property type="entry name" value="VOC_like"/>
    <property type="match status" value="1"/>
</dbReference>